<dbReference type="AlphaFoldDB" id="A0A392VDF8"/>
<keyword evidence="3" id="KW-1185">Reference proteome</keyword>
<accession>A0A392VDF8</accession>
<reference evidence="2 3" key="1">
    <citation type="journal article" date="2018" name="Front. Plant Sci.">
        <title>Red Clover (Trifolium pratense) and Zigzag Clover (T. medium) - A Picture of Genomic Similarities and Differences.</title>
        <authorList>
            <person name="Dluhosova J."/>
            <person name="Istvanek J."/>
            <person name="Nedelnik J."/>
            <person name="Repkova J."/>
        </authorList>
    </citation>
    <scope>NUCLEOTIDE SEQUENCE [LARGE SCALE GENOMIC DNA]</scope>
    <source>
        <strain evidence="3">cv. 10/8</strain>
        <tissue evidence="2">Leaf</tissue>
    </source>
</reference>
<evidence type="ECO:0000256" key="1">
    <source>
        <dbReference type="SAM" id="MobiDB-lite"/>
    </source>
</evidence>
<feature type="region of interest" description="Disordered" evidence="1">
    <location>
        <begin position="1"/>
        <end position="27"/>
    </location>
</feature>
<dbReference type="Proteomes" id="UP000265520">
    <property type="component" value="Unassembled WGS sequence"/>
</dbReference>
<protein>
    <submittedName>
        <fullName evidence="2">Uncharacterized protein</fullName>
    </submittedName>
</protein>
<sequence length="27" mass="2947">MDPGEKLMPNTGKPVDQLEYSRAIGSL</sequence>
<organism evidence="2 3">
    <name type="scientific">Trifolium medium</name>
    <dbReference type="NCBI Taxonomy" id="97028"/>
    <lineage>
        <taxon>Eukaryota</taxon>
        <taxon>Viridiplantae</taxon>
        <taxon>Streptophyta</taxon>
        <taxon>Embryophyta</taxon>
        <taxon>Tracheophyta</taxon>
        <taxon>Spermatophyta</taxon>
        <taxon>Magnoliopsida</taxon>
        <taxon>eudicotyledons</taxon>
        <taxon>Gunneridae</taxon>
        <taxon>Pentapetalae</taxon>
        <taxon>rosids</taxon>
        <taxon>fabids</taxon>
        <taxon>Fabales</taxon>
        <taxon>Fabaceae</taxon>
        <taxon>Papilionoideae</taxon>
        <taxon>50 kb inversion clade</taxon>
        <taxon>NPAAA clade</taxon>
        <taxon>Hologalegina</taxon>
        <taxon>IRL clade</taxon>
        <taxon>Trifolieae</taxon>
        <taxon>Trifolium</taxon>
    </lineage>
</organism>
<feature type="non-terminal residue" evidence="2">
    <location>
        <position position="27"/>
    </location>
</feature>
<name>A0A392VDF8_9FABA</name>
<proteinExistence type="predicted"/>
<dbReference type="EMBL" id="LXQA011117235">
    <property type="protein sequence ID" value="MCI85512.1"/>
    <property type="molecule type" value="Genomic_DNA"/>
</dbReference>
<evidence type="ECO:0000313" key="3">
    <source>
        <dbReference type="Proteomes" id="UP000265520"/>
    </source>
</evidence>
<comment type="caution">
    <text evidence="2">The sequence shown here is derived from an EMBL/GenBank/DDBJ whole genome shotgun (WGS) entry which is preliminary data.</text>
</comment>
<evidence type="ECO:0000313" key="2">
    <source>
        <dbReference type="EMBL" id="MCI85512.1"/>
    </source>
</evidence>